<proteinExistence type="predicted"/>
<protein>
    <submittedName>
        <fullName evidence="1">Uncharacterized protein</fullName>
    </submittedName>
</protein>
<organism evidence="1">
    <name type="scientific">Rhizophora mucronata</name>
    <name type="common">Asiatic mangrove</name>
    <dbReference type="NCBI Taxonomy" id="61149"/>
    <lineage>
        <taxon>Eukaryota</taxon>
        <taxon>Viridiplantae</taxon>
        <taxon>Streptophyta</taxon>
        <taxon>Embryophyta</taxon>
        <taxon>Tracheophyta</taxon>
        <taxon>Spermatophyta</taxon>
        <taxon>Magnoliopsida</taxon>
        <taxon>eudicotyledons</taxon>
        <taxon>Gunneridae</taxon>
        <taxon>Pentapetalae</taxon>
        <taxon>rosids</taxon>
        <taxon>fabids</taxon>
        <taxon>Malpighiales</taxon>
        <taxon>Rhizophoraceae</taxon>
        <taxon>Rhizophora</taxon>
    </lineage>
</organism>
<dbReference type="AlphaFoldDB" id="A0A2P2IRI7"/>
<dbReference type="EMBL" id="GGEC01003313">
    <property type="protein sequence ID" value="MBW83796.1"/>
    <property type="molecule type" value="Transcribed_RNA"/>
</dbReference>
<reference evidence="1" key="1">
    <citation type="submission" date="2018-02" db="EMBL/GenBank/DDBJ databases">
        <title>Rhizophora mucronata_Transcriptome.</title>
        <authorList>
            <person name="Meera S.P."/>
            <person name="Sreeshan A."/>
            <person name="Augustine A."/>
        </authorList>
    </citation>
    <scope>NUCLEOTIDE SEQUENCE</scope>
    <source>
        <tissue evidence="1">Leaf</tissue>
    </source>
</reference>
<sequence length="44" mass="4939">MSSAVSLPIFFALTFNAVFLIKYSAISYCLSLTARCKMLLPYRS</sequence>
<name>A0A2P2IRI7_RHIMU</name>
<accession>A0A2P2IRI7</accession>
<evidence type="ECO:0000313" key="1">
    <source>
        <dbReference type="EMBL" id="MBW83796.1"/>
    </source>
</evidence>